<evidence type="ECO:0000313" key="3">
    <source>
        <dbReference type="EMBL" id="WOO79915.1"/>
    </source>
</evidence>
<dbReference type="Proteomes" id="UP000827549">
    <property type="component" value="Chromosome 2"/>
</dbReference>
<feature type="region of interest" description="Disordered" evidence="1">
    <location>
        <begin position="130"/>
        <end position="168"/>
    </location>
</feature>
<dbReference type="EMBL" id="CP086715">
    <property type="protein sequence ID" value="WOO79915.1"/>
    <property type="molecule type" value="Genomic_DNA"/>
</dbReference>
<dbReference type="AlphaFoldDB" id="A0AAF0Y4H5"/>
<feature type="chain" id="PRO_5042087875" description="Extracellular membrane protein CFEM domain-containing protein" evidence="2">
    <location>
        <begin position="18"/>
        <end position="194"/>
    </location>
</feature>
<dbReference type="GeneID" id="87806672"/>
<accession>A0AAF0Y4H5</accession>
<proteinExistence type="predicted"/>
<reference evidence="3" key="1">
    <citation type="submission" date="2023-10" db="EMBL/GenBank/DDBJ databases">
        <authorList>
            <person name="Noh H."/>
        </authorList>
    </citation>
    <scope>NUCLEOTIDE SEQUENCE</scope>
    <source>
        <strain evidence="3">DUCC4014</strain>
    </source>
</reference>
<feature type="signal peptide" evidence="2">
    <location>
        <begin position="1"/>
        <end position="17"/>
    </location>
</feature>
<evidence type="ECO:0008006" key="5">
    <source>
        <dbReference type="Google" id="ProtNLM"/>
    </source>
</evidence>
<protein>
    <recommendedName>
        <fullName evidence="5">Extracellular membrane protein CFEM domain-containing protein</fullName>
    </recommendedName>
</protein>
<organism evidence="3 4">
    <name type="scientific">Vanrija pseudolonga</name>
    <dbReference type="NCBI Taxonomy" id="143232"/>
    <lineage>
        <taxon>Eukaryota</taxon>
        <taxon>Fungi</taxon>
        <taxon>Dikarya</taxon>
        <taxon>Basidiomycota</taxon>
        <taxon>Agaricomycotina</taxon>
        <taxon>Tremellomycetes</taxon>
        <taxon>Trichosporonales</taxon>
        <taxon>Trichosporonaceae</taxon>
        <taxon>Vanrija</taxon>
    </lineage>
</organism>
<keyword evidence="2" id="KW-0732">Signal</keyword>
<name>A0AAF0Y4H5_9TREE</name>
<evidence type="ECO:0000256" key="1">
    <source>
        <dbReference type="SAM" id="MobiDB-lite"/>
    </source>
</evidence>
<keyword evidence="4" id="KW-1185">Reference proteome</keyword>
<evidence type="ECO:0000256" key="2">
    <source>
        <dbReference type="SAM" id="SignalP"/>
    </source>
</evidence>
<dbReference type="RefSeq" id="XP_062625947.1">
    <property type="nucleotide sequence ID" value="XM_062769963.1"/>
</dbReference>
<evidence type="ECO:0000313" key="4">
    <source>
        <dbReference type="Proteomes" id="UP000827549"/>
    </source>
</evidence>
<gene>
    <name evidence="3" type="ORF">LOC62_02G003429</name>
</gene>
<sequence>MLVKSLLALTAVSVAAAQNSSSPLLQAIGAIPASCNTPCTTYKGIFENCPTNNQAPECAQACNGTVLLELQSCINCTLIDGPPLGVTTTTIDLLNLAQQYLAQQCIDGGFPATFTGQVVAPTAVPLPPGVSSTPLPSSSAAPTTAASGSASGASGASGAAASPSASNKPSSAGALAAPGAVLSAAVLAGVLAVL</sequence>